<dbReference type="InterPro" id="IPR001666">
    <property type="entry name" value="PI_transfer"/>
</dbReference>
<keyword evidence="4" id="KW-0597">Phosphoprotein</keyword>
<proteinExistence type="inferred from homology"/>
<dbReference type="GO" id="GO:0031210">
    <property type="term" value="F:phosphatidylcholine binding"/>
    <property type="evidence" value="ECO:0000318"/>
    <property type="project" value="GO_Central"/>
</dbReference>
<evidence type="ECO:0000313" key="9">
    <source>
        <dbReference type="Proteomes" id="UP000001554"/>
    </source>
</evidence>
<evidence type="ECO:0000256" key="7">
    <source>
        <dbReference type="SAM" id="Phobius"/>
    </source>
</evidence>
<reference evidence="10" key="3">
    <citation type="submission" date="2025-08" db="UniProtKB">
        <authorList>
            <consortium name="RefSeq"/>
        </authorList>
    </citation>
    <scope>IDENTIFICATION</scope>
</reference>
<accession>A0A9J7N5A7</accession>
<dbReference type="SUPFAM" id="SSF55961">
    <property type="entry name" value="Bet v1-like"/>
    <property type="match status" value="1"/>
</dbReference>
<dbReference type="Gene3D" id="3.30.530.20">
    <property type="match status" value="1"/>
</dbReference>
<dbReference type="InterPro" id="IPR055261">
    <property type="entry name" value="PI_transfer_N"/>
</dbReference>
<keyword evidence="7" id="KW-0812">Transmembrane</keyword>
<evidence type="ECO:0000256" key="4">
    <source>
        <dbReference type="ARBA" id="ARBA00022553"/>
    </source>
</evidence>
<feature type="compositionally biased region" description="Polar residues" evidence="6">
    <location>
        <begin position="410"/>
        <end position="419"/>
    </location>
</feature>
<dbReference type="Proteomes" id="UP000001554">
    <property type="component" value="Chromosome 11"/>
</dbReference>
<dbReference type="Pfam" id="PF24695">
    <property type="entry name" value="PITM1-3"/>
    <property type="match status" value="1"/>
</dbReference>
<keyword evidence="3" id="KW-0488">Methylation</keyword>
<feature type="region of interest" description="Disordered" evidence="6">
    <location>
        <begin position="896"/>
        <end position="995"/>
    </location>
</feature>
<reference evidence="10" key="1">
    <citation type="journal article" date="2016" name="Genome Biol. Evol.">
        <title>Conserved non-coding elements in the most distant genera of cephalochordates: the Goldilocks principle.</title>
        <authorList>
            <person name="Yue J.X."/>
            <person name="Kozmikova I."/>
            <person name="Ono H."/>
            <person name="Nossa C.W."/>
            <person name="Kozmik Z."/>
            <person name="Putnam N.H."/>
            <person name="Yu J.K."/>
            <person name="Holland L.Z."/>
        </authorList>
    </citation>
    <scope>NUCLEOTIDE SEQUENCE</scope>
</reference>
<evidence type="ECO:0000259" key="8">
    <source>
        <dbReference type="PROSITE" id="PS51043"/>
    </source>
</evidence>
<dbReference type="SUPFAM" id="SSF56784">
    <property type="entry name" value="HAD-like"/>
    <property type="match status" value="1"/>
</dbReference>
<dbReference type="GO" id="GO:0008526">
    <property type="term" value="F:phosphatidylinositol transfer activity"/>
    <property type="evidence" value="ECO:0000318"/>
    <property type="project" value="GO_Central"/>
</dbReference>
<dbReference type="Pfam" id="PF02121">
    <property type="entry name" value="IP_trans"/>
    <property type="match status" value="1"/>
</dbReference>
<feature type="compositionally biased region" description="Polar residues" evidence="6">
    <location>
        <begin position="307"/>
        <end position="317"/>
    </location>
</feature>
<dbReference type="RefSeq" id="XP_035690106.1">
    <property type="nucleotide sequence ID" value="XM_035834213.1"/>
</dbReference>
<feature type="transmembrane region" description="Helical" evidence="7">
    <location>
        <begin position="627"/>
        <end position="646"/>
    </location>
</feature>
<dbReference type="OMA" id="CWGRTMT"/>
<dbReference type="OrthoDB" id="18453at2759"/>
<feature type="transmembrane region" description="Helical" evidence="7">
    <location>
        <begin position="452"/>
        <end position="471"/>
    </location>
</feature>
<feature type="region of interest" description="Disordered" evidence="6">
    <location>
        <begin position="255"/>
        <end position="317"/>
    </location>
</feature>
<feature type="domain" description="DDHD" evidence="8">
    <location>
        <begin position="1007"/>
        <end position="1195"/>
    </location>
</feature>
<organism evidence="9 10">
    <name type="scientific">Branchiostoma floridae</name>
    <name type="common">Florida lancelet</name>
    <name type="synonym">Amphioxus</name>
    <dbReference type="NCBI Taxonomy" id="7739"/>
    <lineage>
        <taxon>Eukaryota</taxon>
        <taxon>Metazoa</taxon>
        <taxon>Chordata</taxon>
        <taxon>Cephalochordata</taxon>
        <taxon>Leptocardii</taxon>
        <taxon>Amphioxiformes</taxon>
        <taxon>Branchiostomatidae</taxon>
        <taxon>Branchiostoma</taxon>
    </lineage>
</organism>
<name>A0A9J7N5A7_BRAFL</name>
<dbReference type="GO" id="GO:0008525">
    <property type="term" value="F:phosphatidylcholine transporter activity"/>
    <property type="evidence" value="ECO:0000318"/>
    <property type="project" value="GO_Central"/>
</dbReference>
<dbReference type="InterPro" id="IPR004177">
    <property type="entry name" value="DDHD_dom"/>
</dbReference>
<evidence type="ECO:0000256" key="2">
    <source>
        <dbReference type="ARBA" id="ARBA00010316"/>
    </source>
</evidence>
<dbReference type="SMART" id="SM00775">
    <property type="entry name" value="LNS2"/>
    <property type="match status" value="1"/>
</dbReference>
<dbReference type="PANTHER" id="PTHR10658:SF81">
    <property type="entry name" value="PROTEIN RETINAL DEGENERATION B"/>
    <property type="match status" value="1"/>
</dbReference>
<dbReference type="FunFam" id="3.30.530.20:FF:000001">
    <property type="entry name" value="Phosphatidylinositol transfer protein membrane associated 2"/>
    <property type="match status" value="1"/>
</dbReference>
<dbReference type="GO" id="GO:0012505">
    <property type="term" value="C:endomembrane system"/>
    <property type="evidence" value="ECO:0007669"/>
    <property type="project" value="UniProtKB-SubCell"/>
</dbReference>
<feature type="transmembrane region" description="Helical" evidence="7">
    <location>
        <begin position="699"/>
        <end position="718"/>
    </location>
</feature>
<keyword evidence="7" id="KW-0472">Membrane</keyword>
<reference evidence="9" key="2">
    <citation type="journal article" date="2020" name="Nat. Ecol. Evol.">
        <title>Deeply conserved synteny resolves early events in vertebrate evolution.</title>
        <authorList>
            <person name="Simakov O."/>
            <person name="Marletaz F."/>
            <person name="Yue J.X."/>
            <person name="O'Connell B."/>
            <person name="Jenkins J."/>
            <person name="Brandt A."/>
            <person name="Calef R."/>
            <person name="Tung C.H."/>
            <person name="Huang T.K."/>
            <person name="Schmutz J."/>
            <person name="Satoh N."/>
            <person name="Yu J.K."/>
            <person name="Putnam N.H."/>
            <person name="Green R.E."/>
            <person name="Rokhsar D.S."/>
        </authorList>
    </citation>
    <scope>NUCLEOTIDE SEQUENCE [LARGE SCALE GENOMIC DNA]</scope>
    <source>
        <strain evidence="9">S238N-H82</strain>
    </source>
</reference>
<dbReference type="GO" id="GO:0035091">
    <property type="term" value="F:phosphatidylinositol binding"/>
    <property type="evidence" value="ECO:0000318"/>
    <property type="project" value="GO_Central"/>
</dbReference>
<dbReference type="KEGG" id="bfo:118425404"/>
<sequence>MLIKEYRIPLPLSVEEYRIAQLYMIQKKSRDESQGEGNGVEILVNEPYTDGPGGSGQYTRKVYHIGTHIPGWFRSILPKAALRVEEEAWNAYPYTRTRYTCPFIEKFYLEIETKYCADGGIQDNVFNLSGTEKRNRIVDMIDVVKDDLPAHDYKLEEDPALYKSVKTGRGPLGQDWKQRCQDSPAQDIMCSYKLCKVEFRYWGMQNKIEKFIHDVALRKTMLQAHRQAWCWQDEWEGLEIDDIRRLEKETQLALAHKMHRQDSSNSMDSTVSERDVQTSPAAPPASLHTTEEETDFQPADQDKSETSRANPPISSANGVETRNFYEWRFQSIMRDSENSSSDEEFFDAQDVLDETLLTKWSSEEMVAMEMVAMQPETPDKQQDKDDFIEMREGPREHAGIPSPRLEQRQRLPTNLQSSSQAGGPCGLLVLVLHGGSLLDQGSSILGSKQSDITIVTVTIVAVTIATLFPVLHGGSLLDQGSSILGSKQSDISTFHSTFESVIQAHFPSMAGQVSVQLVACPRACVEALSLLTSVSPFSTEAASPHSKTRLLSKEHLPIGAVCLFVCLFSVSPFSTEAASPHSKTRLLSKEHLPIGAVCLFVCLFSVSPFSTEAASPHSKTRLLSKEHLPIGAVCLFVCLFSVSPFSTEAASPHSKTRLLSKEHLPIGAVCLFVCLFSVSPFSTEAASPHSKTRLLSKEHLPIGAVCLFVCLFVYISPFSTEAASPHSKTRLLSKEHLPIGAYKPLQYRGGLPAQQDPVADISPFSTEAGSPHSKTRLLSKEHLPIGTPAHWCCLFVCLFSVSPFSTEAASPHSKTRLLSKEHLPIGAVPLLSAASTDFPEHVATVIARGNQVYQDFLSSPEGSGFCGQICLIGDCVGGILGYEALCVTQQYSGASEDHSPCSPYTPGHAHGTDHGPYTPGTGHGTDHSPYTPGIGHGMDMDTGSSLEDSLAESDRGADGELSSPSWRHRSRFPSSPSGQDSDGSRGQFHLSYNSPDIPAPGDHPLKFEFEVGDFFLFGCPLSLILIMRQLTAGSDKKVCLAQPACNQVYNMFHLTDPLAARLEPLLQDQFSQIAPVSVSRYHKFPLGDGSTNLLVDAVQSHPSLFMSTLPLQPEERRPSEASVSSQTSQTSGQGDAIHYLASVTNRWWGAKRIDYALYCPEALTAFPSMTLPYLFHASYWESTDVIAFILRQVVRVENVSIHIGDGKEVALFSPTQPRERWLKRRTAVKIKNMTANHRAADSVTLQNTSQSLTARFMYGPLDMVALTGEKVDVYIMLKPPAGEWVHFDTAVTNNHGRINYVVPQERMLGCGIYPVKMIVRGDHTSADSFLTVILPKTECVVFSIDGSFTASVSIMGKDPKVRAGAVDVVRHWQELGYLIVYVTGRPDMQKHQVVSWLAQHNFPHGVVSFCDGLSHDPLRQKANYLRNLVQEVEIVIHAAYGSVKDIPVYTSLGLESSRLFIVGRPNKKNQHQAQFINEGYAVHLSHLLHQPASLPAKGGAAMVLHKGCFGLPGQAKGMIRPMAGRQAAIPPGTAAAPSSQ</sequence>
<evidence type="ECO:0000256" key="6">
    <source>
        <dbReference type="SAM" id="MobiDB-lite"/>
    </source>
</evidence>
<dbReference type="Gene3D" id="3.40.50.1000">
    <property type="entry name" value="HAD superfamily/HAD-like"/>
    <property type="match status" value="1"/>
</dbReference>
<protein>
    <submittedName>
        <fullName evidence="10">Membrane-associated phosphatidylinositol transfer protein 1-like</fullName>
    </submittedName>
</protein>
<dbReference type="InterPro" id="IPR023393">
    <property type="entry name" value="START-like_dom_sf"/>
</dbReference>
<feature type="transmembrane region" description="Helical" evidence="7">
    <location>
        <begin position="556"/>
        <end position="574"/>
    </location>
</feature>
<dbReference type="CDD" id="cd08889">
    <property type="entry name" value="SRPBCC_PITPNM1-2_like"/>
    <property type="match status" value="1"/>
</dbReference>
<dbReference type="PROSITE" id="PS51043">
    <property type="entry name" value="DDHD"/>
    <property type="match status" value="1"/>
</dbReference>
<feature type="transmembrane region" description="Helical" evidence="7">
    <location>
        <begin position="666"/>
        <end position="687"/>
    </location>
</feature>
<keyword evidence="7" id="KW-1133">Transmembrane helix</keyword>
<evidence type="ECO:0000256" key="1">
    <source>
        <dbReference type="ARBA" id="ARBA00004184"/>
    </source>
</evidence>
<evidence type="ECO:0000256" key="3">
    <source>
        <dbReference type="ARBA" id="ARBA00022481"/>
    </source>
</evidence>
<evidence type="ECO:0000313" key="10">
    <source>
        <dbReference type="RefSeq" id="XP_035690106.1"/>
    </source>
</evidence>
<feature type="region of interest" description="Disordered" evidence="6">
    <location>
        <begin position="394"/>
        <end position="419"/>
    </location>
</feature>
<feature type="transmembrane region" description="Helical" evidence="7">
    <location>
        <begin position="594"/>
        <end position="615"/>
    </location>
</feature>
<dbReference type="SMART" id="SM01127">
    <property type="entry name" value="DDHD"/>
    <property type="match status" value="1"/>
</dbReference>
<dbReference type="FunFam" id="3.40.50.1000:FF:000173">
    <property type="entry name" value="Membrane-associated phosphatidylinositol transfer protein 2"/>
    <property type="match status" value="1"/>
</dbReference>
<feature type="compositionally biased region" description="Low complexity" evidence="6">
    <location>
        <begin position="973"/>
        <end position="987"/>
    </location>
</feature>
<dbReference type="InterPro" id="IPR023214">
    <property type="entry name" value="HAD_sf"/>
</dbReference>
<dbReference type="GO" id="GO:0005737">
    <property type="term" value="C:cytoplasm"/>
    <property type="evidence" value="ECO:0000318"/>
    <property type="project" value="GO_Central"/>
</dbReference>
<comment type="similarity">
    <text evidence="2">Belongs to the PtdIns transfer protein family. PI transfer class IIA subfamily.</text>
</comment>
<keyword evidence="9" id="KW-1185">Reference proteome</keyword>
<dbReference type="Pfam" id="PF24694">
    <property type="entry name" value="LNS2_PITM1-3"/>
    <property type="match status" value="1"/>
</dbReference>
<dbReference type="GO" id="GO:0046872">
    <property type="term" value="F:metal ion binding"/>
    <property type="evidence" value="ECO:0007669"/>
    <property type="project" value="InterPro"/>
</dbReference>
<gene>
    <name evidence="10" type="primary">LOC118425404</name>
</gene>
<dbReference type="Pfam" id="PF02862">
    <property type="entry name" value="DDHD"/>
    <property type="match status" value="2"/>
</dbReference>
<dbReference type="GeneID" id="118425404"/>
<evidence type="ECO:0000256" key="5">
    <source>
        <dbReference type="ARBA" id="ARBA00022837"/>
    </source>
</evidence>
<comment type="subcellular location">
    <subcellularLocation>
        <location evidence="1">Endomembrane system</location>
        <topology evidence="1">Peripheral membrane protein</topology>
    </subcellularLocation>
</comment>
<keyword evidence="5" id="KW-0106">Calcium</keyword>
<dbReference type="PANTHER" id="PTHR10658">
    <property type="entry name" value="PHOSPHATIDYLINOSITOL TRANSFER PROTEIN"/>
    <property type="match status" value="1"/>
</dbReference>
<dbReference type="InterPro" id="IPR031315">
    <property type="entry name" value="LNS2/PITP"/>
</dbReference>
<dbReference type="InterPro" id="IPR036412">
    <property type="entry name" value="HAD-like_sf"/>
</dbReference>
<dbReference type="PRINTS" id="PR00391">
    <property type="entry name" value="PITRANSFER"/>
</dbReference>